<dbReference type="PANTHER" id="PTHR37946:SF1">
    <property type="entry name" value="SLL1969 PROTEIN"/>
    <property type="match status" value="1"/>
</dbReference>
<reference evidence="5" key="1">
    <citation type="submission" date="2006-02" db="EMBL/GenBank/DDBJ databases">
        <title>Complete sequence of chromosome of Rhodoferax ferrireducens DSM 15236.</title>
        <authorList>
            <person name="Copeland A."/>
            <person name="Lucas S."/>
            <person name="Lapidus A."/>
            <person name="Barry K."/>
            <person name="Detter J.C."/>
            <person name="Glavina del Rio T."/>
            <person name="Hammon N."/>
            <person name="Israni S."/>
            <person name="Pitluck S."/>
            <person name="Brettin T."/>
            <person name="Bruce D."/>
            <person name="Han C."/>
            <person name="Tapia R."/>
            <person name="Gilna P."/>
            <person name="Kiss H."/>
            <person name="Schmutz J."/>
            <person name="Larimer F."/>
            <person name="Land M."/>
            <person name="Kyrpides N."/>
            <person name="Ivanova N."/>
            <person name="Richardson P."/>
        </authorList>
    </citation>
    <scope>NUCLEOTIDE SEQUENCE [LARGE SCALE GENOMIC DNA]</scope>
    <source>
        <strain evidence="5">ATCC BAA-621 / DSM 15236 / T118</strain>
    </source>
</reference>
<proteinExistence type="predicted"/>
<sequence>MLAMATRAQDISFVIPGQAQAGGATRGSSKASVRVGAQRGGAEAVRVTARPGEDVVVLTIANGPTLYLHPEDARDLMRAQSAGATRGTVNAADDSEVVVSPQLGWPGLEAGATRGATRGWMGQTVLSAFELITGLAKDPAAKLAAAAITRKVDGAVDAGVYELSATALEPLKGSGRKRDAVPAAADGGPLLVLVHGTFVDSVSTFGKLWTLHPQTVRALFQHYGDRVYALDHPTLGQSPIANALTLVRAVPAGARLHLLTHSRGGLVAEVLVRACGGKPPGSEELALFDGADYRQQRADLQTLAQEAMAKGLKIERVVRVACPARGTLLASKRLDAYLSVLKWSLELGGVPVAPQLLDFLCEVARRRAQPDELPGLEAMMPGSPLVQWLNGGSGDGDALPGELLVVAGDMEGDSIGSWVKTLLSDAFYWTDNDLIVQTRSMYGGAPRAASAAGAGASFVLDRGARVSHFNYFANESTVNAITDALLETAPADFATIGPLSWAGEDASGTRAARAVTRSRGANAADAANRPAVFVLPGILGSNLKLDGKRIWLGFRFVNGLKKLAWDPATAARIEPDGPIGSTYDDLIERLADSHEVIPFAYDWRRPIEDEAQRLAAAVDAALAARNTSQQPVRLLAHSMGGLVARTMRLEKPDTWARMMAREGARLLMLGTPNGGSWAPMQTLSGDDTFGNALVAFGALFDNGGARQMMAGLPGFIQLQAALLDPTLGLDKSSTWQKLADQDMAALRERSIWHDEGAQRTIYEWGAPPQAVLDQAVQLRRRLDAQVETLGADAPKMLLVVGHARFTPAGITQTTDGLEYLDAPDDGDGRVTLASALLPGVRTWKVDAEHGKLPDEASAFAAYIELLSSGQTTQLEIVESAAPGVRGAAGAAAAVAALVRNRPSRGLQSSRPPSSEAEVLDLARSDTEARSARGKSTALRVSVYNGDIKFVSQPLLVGHYRSLALTGTEWVVDGLVGHAMSKSLAAGLYPDATGSHQIFGNQRHDPENVFAMARPQAVVVAGLGEEGKLRASELVYTVRQAVLAYAQRVSEQGGVAQFELAATLIGSGGTGISAGSSAQLIAQGVFEASQKLQQGGWPQLSRLILVEFYLDRASDAWRSLQVQSTATPNQLELVGLITSGDGALRRSLDSSYRGAAHDLISALTGPHDKNDQPTIQYVLDTRRARTEVRAQQAQGTLLRELVAKASNDSNRDAQIGRTLFKLLVPVEMEPFLGGTSEMLIELDAGSAVIPWELLDTDAPAHSGGDPRPWAIRSKLLRKLRTEDFRAQVSDANADDSVLVIGEPLSDPTRYPPLPGARAEAIAVMTRLTSATDGIQSGKVRSLVSGEDDARSVINALFERPYRVVHVAGHGAPGARGGVVLSGDTFLGAAEIKAMRVVPELVFLNCCHLAGRDASLTLQPYDRASFAANIAQALIEVGVRCVIAAGWAVEDGPAEKFATTFYAVLLRGERFIDAVAAAREAAWRESPQGNTWAAYQCYGDPGWTWRRGGADAQRKAPPVGDEFVAVSSPVALALALETLAIRSRFSQVKAELQCDKLHFLESKFGPPWGAMGAVAEAFGLAYAQAQDSAKAIEWYRVAVHAADGSASFRAAEQLGNQLARYGEGLSDAARARRLIEEGIAQLSRLVALQATFERESLLGSAWKRLVLLETRTGNAGASLQALEQMAAHYANAETLARQGQAANLFYPAKNCISAELRLAFLHRRAPRLAADRLRAVRESLDQASMEKPDFWSVAGQTELGLLEALAQGRLAGSGPALMDAFRELKLRVPATSSWDSVYTDARFTLEPYQRVASAPEQRAAVELLNGLKALAAA</sequence>
<dbReference type="KEGG" id="rfr:Rfer_1230"/>
<dbReference type="Pfam" id="PF20308">
    <property type="entry name" value="TPR-S"/>
    <property type="match status" value="1"/>
</dbReference>
<dbReference type="Pfam" id="PF12770">
    <property type="entry name" value="CHAT"/>
    <property type="match status" value="1"/>
</dbReference>
<dbReference type="Pfam" id="PF02450">
    <property type="entry name" value="LCAT"/>
    <property type="match status" value="1"/>
</dbReference>
<dbReference type="InterPro" id="IPR029058">
    <property type="entry name" value="AB_hydrolase_fold"/>
</dbReference>
<protein>
    <submittedName>
        <fullName evidence="4">Uncharacterized protein</fullName>
    </submittedName>
</protein>
<feature type="domain" description="CHAT" evidence="2">
    <location>
        <begin position="1214"/>
        <end position="1498"/>
    </location>
</feature>
<accession>Q21Z39</accession>
<dbReference type="RefSeq" id="WP_011463532.1">
    <property type="nucleotide sequence ID" value="NC_007908.1"/>
</dbReference>
<evidence type="ECO:0000313" key="4">
    <source>
        <dbReference type="EMBL" id="ABD68964.1"/>
    </source>
</evidence>
<evidence type="ECO:0000313" key="5">
    <source>
        <dbReference type="Proteomes" id="UP000008332"/>
    </source>
</evidence>
<dbReference type="eggNOG" id="COG4995">
    <property type="taxonomic scope" value="Bacteria"/>
</dbReference>
<keyword evidence="5" id="KW-1185">Reference proteome</keyword>
<dbReference type="Gene3D" id="3.40.50.1820">
    <property type="entry name" value="alpha/beta hydrolase"/>
    <property type="match status" value="2"/>
</dbReference>
<dbReference type="eggNOG" id="COG1075">
    <property type="taxonomic scope" value="Bacteria"/>
</dbReference>
<dbReference type="GO" id="GO:0006629">
    <property type="term" value="P:lipid metabolic process"/>
    <property type="evidence" value="ECO:0007669"/>
    <property type="project" value="InterPro"/>
</dbReference>
<dbReference type="EMBL" id="CP000267">
    <property type="protein sequence ID" value="ABD68964.1"/>
    <property type="molecule type" value="Genomic_DNA"/>
</dbReference>
<dbReference type="InterPro" id="IPR024983">
    <property type="entry name" value="CHAT_dom"/>
</dbReference>
<dbReference type="PANTHER" id="PTHR37946">
    <property type="entry name" value="SLL1969 PROTEIN"/>
    <property type="match status" value="1"/>
</dbReference>
<dbReference type="InterPro" id="IPR003386">
    <property type="entry name" value="LACT/PDAT_acylTrfase"/>
</dbReference>
<evidence type="ECO:0000259" key="2">
    <source>
        <dbReference type="Pfam" id="PF12770"/>
    </source>
</evidence>
<dbReference type="OrthoDB" id="869379at2"/>
<dbReference type="HOGENOM" id="CLU_237995_0_0_4"/>
<evidence type="ECO:0000256" key="1">
    <source>
        <dbReference type="SAM" id="MobiDB-lite"/>
    </source>
</evidence>
<dbReference type="Pfam" id="PF24096">
    <property type="entry name" value="DUF7379"/>
    <property type="match status" value="1"/>
</dbReference>
<dbReference type="SUPFAM" id="SSF53474">
    <property type="entry name" value="alpha/beta-Hydrolases"/>
    <property type="match status" value="2"/>
</dbReference>
<dbReference type="InterPro" id="IPR046880">
    <property type="entry name" value="TPR-S"/>
</dbReference>
<feature type="domain" description="DUF7379" evidence="3">
    <location>
        <begin position="191"/>
        <end position="274"/>
    </location>
</feature>
<dbReference type="InterPro" id="IPR055803">
    <property type="entry name" value="DUF7379"/>
</dbReference>
<dbReference type="GO" id="GO:0008374">
    <property type="term" value="F:O-acyltransferase activity"/>
    <property type="evidence" value="ECO:0007669"/>
    <property type="project" value="InterPro"/>
</dbReference>
<gene>
    <name evidence="4" type="ordered locus">Rfer_1230</name>
</gene>
<dbReference type="Proteomes" id="UP000008332">
    <property type="component" value="Chromosome"/>
</dbReference>
<name>Q21Z39_ALBFT</name>
<dbReference type="STRING" id="338969.Rfer_1230"/>
<feature type="region of interest" description="Disordered" evidence="1">
    <location>
        <begin position="901"/>
        <end position="921"/>
    </location>
</feature>
<organism evidence="4 5">
    <name type="scientific">Albidiferax ferrireducens (strain ATCC BAA-621 / DSM 15236 / T118)</name>
    <name type="common">Rhodoferax ferrireducens</name>
    <dbReference type="NCBI Taxonomy" id="338969"/>
    <lineage>
        <taxon>Bacteria</taxon>
        <taxon>Pseudomonadati</taxon>
        <taxon>Pseudomonadota</taxon>
        <taxon>Betaproteobacteria</taxon>
        <taxon>Burkholderiales</taxon>
        <taxon>Comamonadaceae</taxon>
        <taxon>Rhodoferax</taxon>
    </lineage>
</organism>
<evidence type="ECO:0000259" key="3">
    <source>
        <dbReference type="Pfam" id="PF24096"/>
    </source>
</evidence>